<protein>
    <submittedName>
        <fullName evidence="7">VENN motif pre-toxin domain-containing protein</fullName>
    </submittedName>
</protein>
<keyword evidence="8" id="KW-1185">Reference proteome</keyword>
<evidence type="ECO:0000259" key="6">
    <source>
        <dbReference type="Pfam" id="PF04829"/>
    </source>
</evidence>
<feature type="domain" description="VENN motif-containing" evidence="6">
    <location>
        <begin position="70"/>
        <end position="118"/>
    </location>
</feature>
<name>A0ABS5BI40_9GAMM</name>
<feature type="coiled-coil region" evidence="5">
    <location>
        <begin position="129"/>
        <end position="156"/>
    </location>
</feature>
<gene>
    <name evidence="7" type="ORF">J8657_19130</name>
</gene>
<proteinExistence type="predicted"/>
<organism evidence="7 8">
    <name type="scientific">Dickeya oryzae</name>
    <dbReference type="NCBI Taxonomy" id="1240404"/>
    <lineage>
        <taxon>Bacteria</taxon>
        <taxon>Pseudomonadati</taxon>
        <taxon>Pseudomonadota</taxon>
        <taxon>Gammaproteobacteria</taxon>
        <taxon>Enterobacterales</taxon>
        <taxon>Pectobacteriaceae</taxon>
        <taxon>Dickeya</taxon>
    </lineage>
</organism>
<evidence type="ECO:0000256" key="2">
    <source>
        <dbReference type="ARBA" id="ARBA00022656"/>
    </source>
</evidence>
<evidence type="ECO:0000256" key="4">
    <source>
        <dbReference type="ARBA" id="ARBA00023026"/>
    </source>
</evidence>
<evidence type="ECO:0000313" key="7">
    <source>
        <dbReference type="EMBL" id="MBP2859712.1"/>
    </source>
</evidence>
<keyword evidence="2" id="KW-0800">Toxin</keyword>
<dbReference type="Proteomes" id="UP000810130">
    <property type="component" value="Unassembled WGS sequence"/>
</dbReference>
<dbReference type="RefSeq" id="WP_210175767.1">
    <property type="nucleotide sequence ID" value="NZ_JAGJWX010000036.1"/>
</dbReference>
<evidence type="ECO:0000256" key="1">
    <source>
        <dbReference type="ARBA" id="ARBA00004219"/>
    </source>
</evidence>
<evidence type="ECO:0000256" key="5">
    <source>
        <dbReference type="SAM" id="Coils"/>
    </source>
</evidence>
<sequence>APYMAEAIHRATTDAAGNTDVAANTLAHALLGAVVAQASGNNALAGAAGEAGGELAARALMEALYPGKKPSELNEEQKQYISTLATIAGGLAAGVVGNTGADAVQGAQSAQVAIENNAFAEIAEQRVSGESQADKYQKALKQIEAAKEEFKEKNCAGLSAEACSAKMDAHRDELLKGFADAGLDFVPVIGTIKTFAEAQSALDYLLAVATIVPGERIASGILKAAEKALKKGDIGEAAKLLNSARDEIAATSRPSHRQSEIDVGKDLGDGWREQVSFKDGKEVPYGTKGGVRPDWCQGNVCSVEVKNYNITTNQNGLINNVSKQAIQRAENLPAGMQQQVVIDVRGQTVSQAQERAIIKGIVEKSNGAIAPTSIRFKR</sequence>
<dbReference type="InterPro" id="IPR006914">
    <property type="entry name" value="VENN_dom"/>
</dbReference>
<reference evidence="7 8" key="1">
    <citation type="submission" date="2021-04" db="EMBL/GenBank/DDBJ databases">
        <title>Genomic and host-range diversity within the Dickeya zeae complex, identification of D. zeae and D. oryzae members, proposal of two novel subspecies D. zeae subsp. zeae subsp. nov. and D. zeae subsp. dombae subsp. nov.</title>
        <authorList>
            <person name="Van Gijsegem F."/>
            <person name="Hugouvieux-Cotte-Pattat N."/>
        </authorList>
    </citation>
    <scope>NUCLEOTIDE SEQUENCE [LARGE SCALE GENOMIC DNA]</scope>
    <source>
        <strain evidence="7 8">FVG03</strain>
    </source>
</reference>
<comment type="caution">
    <text evidence="7">The sequence shown here is derived from an EMBL/GenBank/DDBJ whole genome shotgun (WGS) entry which is preliminary data.</text>
</comment>
<dbReference type="EMBL" id="JAGJWX010000036">
    <property type="protein sequence ID" value="MBP2859712.1"/>
    <property type="molecule type" value="Genomic_DNA"/>
</dbReference>
<accession>A0ABS5BI40</accession>
<feature type="non-terminal residue" evidence="7">
    <location>
        <position position="1"/>
    </location>
</feature>
<keyword evidence="4" id="KW-0843">Virulence</keyword>
<evidence type="ECO:0000313" key="8">
    <source>
        <dbReference type="Proteomes" id="UP000810130"/>
    </source>
</evidence>
<comment type="subcellular location">
    <subcellularLocation>
        <location evidence="1">Target cell</location>
        <location evidence="1">Target cell cytoplasm</location>
    </subcellularLocation>
</comment>
<keyword evidence="5" id="KW-0175">Coiled coil</keyword>
<dbReference type="Pfam" id="PF04829">
    <property type="entry name" value="PT-VENN"/>
    <property type="match status" value="1"/>
</dbReference>
<keyword evidence="3" id="KW-1266">Target cell cytoplasm</keyword>
<evidence type="ECO:0000256" key="3">
    <source>
        <dbReference type="ARBA" id="ARBA00022913"/>
    </source>
</evidence>